<dbReference type="PANTHER" id="PTHR37841">
    <property type="entry name" value="GLR2918 PROTEIN"/>
    <property type="match status" value="1"/>
</dbReference>
<accession>A0A1H4F5M7</accession>
<dbReference type="Proteomes" id="UP000199002">
    <property type="component" value="Unassembled WGS sequence"/>
</dbReference>
<name>A0A1H4F5M7_9BURK</name>
<dbReference type="Pfam" id="PF14903">
    <property type="entry name" value="WG_beta_rep"/>
    <property type="match status" value="2"/>
</dbReference>
<dbReference type="PROSITE" id="PS51257">
    <property type="entry name" value="PROKAR_LIPOPROTEIN"/>
    <property type="match status" value="1"/>
</dbReference>
<dbReference type="PANTHER" id="PTHR37841:SF1">
    <property type="entry name" value="DUF3298 DOMAIN-CONTAINING PROTEIN"/>
    <property type="match status" value="1"/>
</dbReference>
<gene>
    <name evidence="2" type="ORF">SAMN05421875_14710</name>
</gene>
<organism evidence="2 3">
    <name type="scientific">Acidovorax soli</name>
    <dbReference type="NCBI Taxonomy" id="592050"/>
    <lineage>
        <taxon>Bacteria</taxon>
        <taxon>Pseudomonadati</taxon>
        <taxon>Pseudomonadota</taxon>
        <taxon>Betaproteobacteria</taxon>
        <taxon>Burkholderiales</taxon>
        <taxon>Comamonadaceae</taxon>
        <taxon>Acidovorax</taxon>
    </lineage>
</organism>
<feature type="signal peptide" evidence="1">
    <location>
        <begin position="1"/>
        <end position="21"/>
    </location>
</feature>
<dbReference type="AlphaFoldDB" id="A0A1H4F5M7"/>
<keyword evidence="1" id="KW-0732">Signal</keyword>
<evidence type="ECO:0000313" key="2">
    <source>
        <dbReference type="EMBL" id="SEA91782.1"/>
    </source>
</evidence>
<feature type="chain" id="PRO_5011587236" evidence="1">
    <location>
        <begin position="22"/>
        <end position="91"/>
    </location>
</feature>
<dbReference type="EMBL" id="FNQJ01000047">
    <property type="protein sequence ID" value="SEA91782.1"/>
    <property type="molecule type" value="Genomic_DNA"/>
</dbReference>
<protein>
    <submittedName>
        <fullName evidence="2">WG containing repeat-containing protein</fullName>
    </submittedName>
</protein>
<dbReference type="InterPro" id="IPR032774">
    <property type="entry name" value="WG_beta_rep"/>
</dbReference>
<dbReference type="GeneID" id="34231511"/>
<dbReference type="RefSeq" id="WP_092701296.1">
    <property type="nucleotide sequence ID" value="NZ_CAXIQU010000008.1"/>
</dbReference>
<proteinExistence type="predicted"/>
<reference evidence="3" key="1">
    <citation type="submission" date="2016-10" db="EMBL/GenBank/DDBJ databases">
        <authorList>
            <person name="Varghese N."/>
            <person name="Submissions S."/>
        </authorList>
    </citation>
    <scope>NUCLEOTIDE SEQUENCE [LARGE SCALE GENOMIC DNA]</scope>
    <source>
        <strain evidence="3">DSM 25157</strain>
    </source>
</reference>
<evidence type="ECO:0000313" key="3">
    <source>
        <dbReference type="Proteomes" id="UP000199002"/>
    </source>
</evidence>
<keyword evidence="3" id="KW-1185">Reference proteome</keyword>
<evidence type="ECO:0000256" key="1">
    <source>
        <dbReference type="SAM" id="SignalP"/>
    </source>
</evidence>
<dbReference type="STRING" id="592050.SAMN05421875_14710"/>
<sequence>MPHLLRATIVVLSVSLLGACASPSPQYRQVGKFSEGLAPVQAASGRWGFINQRQQWAIPPRFEDAREFQDGRAAAKQGGKWGFINKQGQWQ</sequence>